<organism evidence="2 3">
    <name type="scientific">Knipowitschia caucasica</name>
    <name type="common">Caucasian dwarf goby</name>
    <name type="synonym">Pomatoschistus caucasicus</name>
    <dbReference type="NCBI Taxonomy" id="637954"/>
    <lineage>
        <taxon>Eukaryota</taxon>
        <taxon>Metazoa</taxon>
        <taxon>Chordata</taxon>
        <taxon>Craniata</taxon>
        <taxon>Vertebrata</taxon>
        <taxon>Euteleostomi</taxon>
        <taxon>Actinopterygii</taxon>
        <taxon>Neopterygii</taxon>
        <taxon>Teleostei</taxon>
        <taxon>Neoteleostei</taxon>
        <taxon>Acanthomorphata</taxon>
        <taxon>Gobiaria</taxon>
        <taxon>Gobiiformes</taxon>
        <taxon>Gobioidei</taxon>
        <taxon>Gobiidae</taxon>
        <taxon>Gobiinae</taxon>
        <taxon>Knipowitschia</taxon>
    </lineage>
</organism>
<name>A0AAV2LHT8_KNICA</name>
<evidence type="ECO:0000256" key="1">
    <source>
        <dbReference type="SAM" id="MobiDB-lite"/>
    </source>
</evidence>
<reference evidence="2 3" key="1">
    <citation type="submission" date="2024-04" db="EMBL/GenBank/DDBJ databases">
        <authorList>
            <person name="Waldvogel A.-M."/>
            <person name="Schoenle A."/>
        </authorList>
    </citation>
    <scope>NUCLEOTIDE SEQUENCE [LARGE SCALE GENOMIC DNA]</scope>
</reference>
<accession>A0AAV2LHT8</accession>
<dbReference type="Proteomes" id="UP001497482">
    <property type="component" value="Chromosome 23"/>
</dbReference>
<proteinExistence type="predicted"/>
<keyword evidence="3" id="KW-1185">Reference proteome</keyword>
<gene>
    <name evidence="2" type="ORF">KC01_LOCUS28169</name>
</gene>
<feature type="region of interest" description="Disordered" evidence="1">
    <location>
        <begin position="18"/>
        <end position="67"/>
    </location>
</feature>
<evidence type="ECO:0000313" key="2">
    <source>
        <dbReference type="EMBL" id="CAL1600004.1"/>
    </source>
</evidence>
<evidence type="ECO:0000313" key="3">
    <source>
        <dbReference type="Proteomes" id="UP001497482"/>
    </source>
</evidence>
<sequence>MGLLAQAVHVVPHLWIPKGARPAPARVPPLSPRHLCTAAASHSPPQGALPKPPSPSVGEGTLSCSTN</sequence>
<protein>
    <submittedName>
        <fullName evidence="2">Uncharacterized protein</fullName>
    </submittedName>
</protein>
<dbReference type="EMBL" id="OZ035845">
    <property type="protein sequence ID" value="CAL1600004.1"/>
    <property type="molecule type" value="Genomic_DNA"/>
</dbReference>
<dbReference type="AlphaFoldDB" id="A0AAV2LHT8"/>